<evidence type="ECO:0000259" key="2">
    <source>
        <dbReference type="Pfam" id="PF18166"/>
    </source>
</evidence>
<reference evidence="3" key="2">
    <citation type="submission" date="2020-02" db="EMBL/GenBank/DDBJ databases">
        <authorList>
            <consortium name="NCBI Pathogen Detection Project"/>
        </authorList>
    </citation>
    <scope>NUCLEOTIDE SEQUENCE</scope>
    <source>
        <strain evidence="3">MA.0508R6568</strain>
    </source>
</reference>
<comment type="caution">
    <text evidence="3">The sequence shown here is derived from an EMBL/GenBank/DDBJ whole genome shotgun (WGS) entry which is preliminary data.</text>
</comment>
<sequence>MKLKKLQSLNFVNDFLCHLETDFEKELFTACLRNYSSHGNPLRFHNFAFSIRELITHIIDKKSPNEKVKEASWYEREHEHYEISRRQRLKYCSQAKISDAYLGEDFLEESKERIDDMLKLYFFLNKYTHITEKYMHPSPQEFFLKAKKILQTATEILNGIENCRDELIHTLEDKIRDAVIDTAVSTMPESLINIANHAYVDYTEVEDFGITSIDDEYINIFASGTVYVTQEYGSKHDGVSLDESYPFTLQMASHLDSPETFEVVSEALEVDTSSWYDDGEQEAQMMEMERTSIHQTLVSSADLETDDSTPF</sequence>
<feature type="domain" description="Predicted pPIWI-associating nuclease" evidence="1">
    <location>
        <begin position="18"/>
        <end position="152"/>
    </location>
</feature>
<dbReference type="InterPro" id="IPR040556">
    <property type="entry name" value="pP_pnuc_1"/>
</dbReference>
<organism evidence="3">
    <name type="scientific">Salmonella enterica</name>
    <name type="common">Salmonella choleraesuis</name>
    <dbReference type="NCBI Taxonomy" id="28901"/>
    <lineage>
        <taxon>Bacteria</taxon>
        <taxon>Pseudomonadati</taxon>
        <taxon>Pseudomonadota</taxon>
        <taxon>Gammaproteobacteria</taxon>
        <taxon>Enterobacterales</taxon>
        <taxon>Enterobacteriaceae</taxon>
        <taxon>Salmonella</taxon>
    </lineage>
</organism>
<dbReference type="Pfam" id="PF18165">
    <property type="entry name" value="pP_pnuc_1"/>
    <property type="match status" value="1"/>
</dbReference>
<dbReference type="Pfam" id="PF18166">
    <property type="entry name" value="pP_pnuc_2"/>
    <property type="match status" value="1"/>
</dbReference>
<feature type="domain" description="Predicted pPIWI-associating nuclease group 2" evidence="2">
    <location>
        <begin position="160"/>
        <end position="276"/>
    </location>
</feature>
<name>A0A754P1M3_SALER</name>
<reference evidence="3" key="1">
    <citation type="journal article" date="2018" name="Genome Biol.">
        <title>SKESA: strategic k-mer extension for scrupulous assemblies.</title>
        <authorList>
            <person name="Souvorov A."/>
            <person name="Agarwala R."/>
            <person name="Lipman D.J."/>
        </authorList>
    </citation>
    <scope>NUCLEOTIDE SEQUENCE</scope>
    <source>
        <strain evidence="3">MA.0508R6568</strain>
    </source>
</reference>
<protein>
    <submittedName>
        <fullName evidence="3">Uncharacterized protein</fullName>
    </submittedName>
</protein>
<accession>A0A754P1M3</accession>
<evidence type="ECO:0000259" key="1">
    <source>
        <dbReference type="Pfam" id="PF18165"/>
    </source>
</evidence>
<proteinExistence type="predicted"/>
<dbReference type="AlphaFoldDB" id="A0A754P1M3"/>
<gene>
    <name evidence="3" type="ORF">G5U67_003000</name>
</gene>
<evidence type="ECO:0000313" key="3">
    <source>
        <dbReference type="EMBL" id="HAF8865001.1"/>
    </source>
</evidence>
<dbReference type="EMBL" id="DAAWPM010000008">
    <property type="protein sequence ID" value="HAF8865001.1"/>
    <property type="molecule type" value="Genomic_DNA"/>
</dbReference>
<dbReference type="InterPro" id="IPR041584">
    <property type="entry name" value="Put_pPIWI_pnuc_2"/>
</dbReference>